<dbReference type="AlphaFoldDB" id="X1F8W8"/>
<evidence type="ECO:0000313" key="1">
    <source>
        <dbReference type="EMBL" id="GAH17233.1"/>
    </source>
</evidence>
<dbReference type="EMBL" id="BART01034425">
    <property type="protein sequence ID" value="GAH17233.1"/>
    <property type="molecule type" value="Genomic_DNA"/>
</dbReference>
<gene>
    <name evidence="1" type="ORF">S01H4_58838</name>
</gene>
<protein>
    <submittedName>
        <fullName evidence="1">Uncharacterized protein</fullName>
    </submittedName>
</protein>
<name>X1F8W8_9ZZZZ</name>
<feature type="non-terminal residue" evidence="1">
    <location>
        <position position="1"/>
    </location>
</feature>
<proteinExistence type="predicted"/>
<reference evidence="1" key="1">
    <citation type="journal article" date="2014" name="Front. Microbiol.">
        <title>High frequency of phylogenetically diverse reductive dehalogenase-homologous genes in deep subseafloor sedimentary metagenomes.</title>
        <authorList>
            <person name="Kawai M."/>
            <person name="Futagami T."/>
            <person name="Toyoda A."/>
            <person name="Takaki Y."/>
            <person name="Nishi S."/>
            <person name="Hori S."/>
            <person name="Arai W."/>
            <person name="Tsubouchi T."/>
            <person name="Morono Y."/>
            <person name="Uchiyama I."/>
            <person name="Ito T."/>
            <person name="Fujiyama A."/>
            <person name="Inagaki F."/>
            <person name="Takami H."/>
        </authorList>
    </citation>
    <scope>NUCLEOTIDE SEQUENCE</scope>
    <source>
        <strain evidence="1">Expedition CK06-06</strain>
    </source>
</reference>
<accession>X1F8W8</accession>
<sequence>DASKTKYGEAWIHVDDARAMAKALLEAADLADHGHGEDDTR</sequence>
<comment type="caution">
    <text evidence="1">The sequence shown here is derived from an EMBL/GenBank/DDBJ whole genome shotgun (WGS) entry which is preliminary data.</text>
</comment>
<organism evidence="1">
    <name type="scientific">marine sediment metagenome</name>
    <dbReference type="NCBI Taxonomy" id="412755"/>
    <lineage>
        <taxon>unclassified sequences</taxon>
        <taxon>metagenomes</taxon>
        <taxon>ecological metagenomes</taxon>
    </lineage>
</organism>